<dbReference type="SUPFAM" id="SSF57667">
    <property type="entry name" value="beta-beta-alpha zinc fingers"/>
    <property type="match status" value="1"/>
</dbReference>
<evidence type="ECO:0000313" key="11">
    <source>
        <dbReference type="EMBL" id="KAK4782667.1"/>
    </source>
</evidence>
<dbReference type="PANTHER" id="PTHR45801">
    <property type="entry name" value="OS07G0101800 PROTEIN"/>
    <property type="match status" value="1"/>
</dbReference>
<evidence type="ECO:0000256" key="9">
    <source>
        <dbReference type="SAM" id="MobiDB-lite"/>
    </source>
</evidence>
<evidence type="ECO:0000256" key="5">
    <source>
        <dbReference type="ARBA" id="ARBA00023015"/>
    </source>
</evidence>
<feature type="domain" description="C2H2-type" evidence="10">
    <location>
        <begin position="66"/>
        <end position="93"/>
    </location>
</feature>
<evidence type="ECO:0000256" key="7">
    <source>
        <dbReference type="ARBA" id="ARBA00023242"/>
    </source>
</evidence>
<comment type="caution">
    <text evidence="11">The sequence shown here is derived from an EMBL/GenBank/DDBJ whole genome shotgun (WGS) entry which is preliminary data.</text>
</comment>
<keyword evidence="7" id="KW-0539">Nucleus</keyword>
<evidence type="ECO:0000256" key="6">
    <source>
        <dbReference type="ARBA" id="ARBA00023163"/>
    </source>
</evidence>
<feature type="compositionally biased region" description="Low complexity" evidence="9">
    <location>
        <begin position="125"/>
        <end position="151"/>
    </location>
</feature>
<evidence type="ECO:0000256" key="1">
    <source>
        <dbReference type="ARBA" id="ARBA00004123"/>
    </source>
</evidence>
<name>A0AAN7LA40_TRANT</name>
<dbReference type="PANTHER" id="PTHR45801:SF107">
    <property type="entry name" value="TRANSCRIPTIONAL REGULATOR SUPERMAN-LIKE"/>
    <property type="match status" value="1"/>
</dbReference>
<dbReference type="EMBL" id="JAXQNO010000015">
    <property type="protein sequence ID" value="KAK4782667.1"/>
    <property type="molecule type" value="Genomic_DNA"/>
</dbReference>
<sequence length="232" mass="25291">MEKNNGLSKTVKDHLVGSNAVHSHLDNPVQLLSSNKLVIHHGGGCQTYGRSEDDYLTGISWPPRSYSCSFCKREFRSAQALGGHMNVHRRDRARLRQSSPDVEDLHQHPFLSLSTNPSPSPNPNPNRLSPASSASPSLLTNRHPLVSSSAASPPPFPPLFSMSSSSVGRDLLGNLGLKSRASEPKPKTVRGASIRVLEMGERYKYLSGNMEIDLLGGSNNDYIDLELRLGCP</sequence>
<evidence type="ECO:0000256" key="3">
    <source>
        <dbReference type="ARBA" id="ARBA00022771"/>
    </source>
</evidence>
<feature type="region of interest" description="Disordered" evidence="9">
    <location>
        <begin position="109"/>
        <end position="153"/>
    </location>
</feature>
<evidence type="ECO:0000313" key="12">
    <source>
        <dbReference type="Proteomes" id="UP001346149"/>
    </source>
</evidence>
<keyword evidence="5" id="KW-0805">Transcription regulation</keyword>
<keyword evidence="12" id="KW-1185">Reference proteome</keyword>
<evidence type="ECO:0000256" key="4">
    <source>
        <dbReference type="ARBA" id="ARBA00022833"/>
    </source>
</evidence>
<reference evidence="11 12" key="1">
    <citation type="journal article" date="2023" name="Hortic Res">
        <title>Pangenome of water caltrop reveals structural variations and asymmetric subgenome divergence after allopolyploidization.</title>
        <authorList>
            <person name="Zhang X."/>
            <person name="Chen Y."/>
            <person name="Wang L."/>
            <person name="Yuan Y."/>
            <person name="Fang M."/>
            <person name="Shi L."/>
            <person name="Lu R."/>
            <person name="Comes H.P."/>
            <person name="Ma Y."/>
            <person name="Chen Y."/>
            <person name="Huang G."/>
            <person name="Zhou Y."/>
            <person name="Zheng Z."/>
            <person name="Qiu Y."/>
        </authorList>
    </citation>
    <scope>NUCLEOTIDE SEQUENCE [LARGE SCALE GENOMIC DNA]</scope>
    <source>
        <strain evidence="11">F231</strain>
    </source>
</reference>
<dbReference type="AlphaFoldDB" id="A0AAN7LA40"/>
<dbReference type="Proteomes" id="UP001346149">
    <property type="component" value="Unassembled WGS sequence"/>
</dbReference>
<dbReference type="SMART" id="SM00355">
    <property type="entry name" value="ZnF_C2H2"/>
    <property type="match status" value="1"/>
</dbReference>
<dbReference type="Pfam" id="PF13912">
    <property type="entry name" value="zf-C2H2_6"/>
    <property type="match status" value="1"/>
</dbReference>
<organism evidence="11 12">
    <name type="scientific">Trapa natans</name>
    <name type="common">Water chestnut</name>
    <dbReference type="NCBI Taxonomy" id="22666"/>
    <lineage>
        <taxon>Eukaryota</taxon>
        <taxon>Viridiplantae</taxon>
        <taxon>Streptophyta</taxon>
        <taxon>Embryophyta</taxon>
        <taxon>Tracheophyta</taxon>
        <taxon>Spermatophyta</taxon>
        <taxon>Magnoliopsida</taxon>
        <taxon>eudicotyledons</taxon>
        <taxon>Gunneridae</taxon>
        <taxon>Pentapetalae</taxon>
        <taxon>rosids</taxon>
        <taxon>malvids</taxon>
        <taxon>Myrtales</taxon>
        <taxon>Lythraceae</taxon>
        <taxon>Trapa</taxon>
    </lineage>
</organism>
<keyword evidence="4" id="KW-0862">Zinc</keyword>
<keyword evidence="3 8" id="KW-0863">Zinc-finger</keyword>
<dbReference type="PROSITE" id="PS00028">
    <property type="entry name" value="ZINC_FINGER_C2H2_1"/>
    <property type="match status" value="1"/>
</dbReference>
<comment type="subcellular location">
    <subcellularLocation>
        <location evidence="1">Nucleus</location>
    </subcellularLocation>
</comment>
<dbReference type="InterPro" id="IPR036236">
    <property type="entry name" value="Znf_C2H2_sf"/>
</dbReference>
<accession>A0AAN7LA40</accession>
<dbReference type="PROSITE" id="PS50157">
    <property type="entry name" value="ZINC_FINGER_C2H2_2"/>
    <property type="match status" value="1"/>
</dbReference>
<dbReference type="InterPro" id="IPR052426">
    <property type="entry name" value="Plant_dev_regulator"/>
</dbReference>
<evidence type="ECO:0000259" key="10">
    <source>
        <dbReference type="PROSITE" id="PS50157"/>
    </source>
</evidence>
<proteinExistence type="predicted"/>
<protein>
    <recommendedName>
        <fullName evidence="10">C2H2-type domain-containing protein</fullName>
    </recommendedName>
</protein>
<keyword evidence="2" id="KW-0479">Metal-binding</keyword>
<dbReference type="GO" id="GO:0005634">
    <property type="term" value="C:nucleus"/>
    <property type="evidence" value="ECO:0007669"/>
    <property type="project" value="UniProtKB-SubCell"/>
</dbReference>
<dbReference type="GO" id="GO:0008270">
    <property type="term" value="F:zinc ion binding"/>
    <property type="evidence" value="ECO:0007669"/>
    <property type="project" value="UniProtKB-KW"/>
</dbReference>
<dbReference type="InterPro" id="IPR013087">
    <property type="entry name" value="Znf_C2H2_type"/>
</dbReference>
<keyword evidence="6" id="KW-0804">Transcription</keyword>
<dbReference type="Gene3D" id="3.30.160.60">
    <property type="entry name" value="Classic Zinc Finger"/>
    <property type="match status" value="1"/>
</dbReference>
<gene>
    <name evidence="11" type="ORF">SAY86_007041</name>
</gene>
<evidence type="ECO:0000256" key="2">
    <source>
        <dbReference type="ARBA" id="ARBA00022723"/>
    </source>
</evidence>
<evidence type="ECO:0000256" key="8">
    <source>
        <dbReference type="PROSITE-ProRule" id="PRU00042"/>
    </source>
</evidence>